<name>A0A744CD11_SALER</name>
<dbReference type="AlphaFoldDB" id="A0A744CD11"/>
<accession>A0A744CD11</accession>
<comment type="caution">
    <text evidence="1">The sequence shown here is derived from an EMBL/GenBank/DDBJ whole genome shotgun (WGS) entry which is preliminary data.</text>
</comment>
<protein>
    <submittedName>
        <fullName evidence="1">Uncharacterized protein</fullName>
    </submittedName>
</protein>
<sequence>MENEVSKQIGEVCALMRRIFERVLSTSGLRKTTGSCLHASVLLSLALDKFAGCETLIRGGDGVLDGGVLTVSGQWRGHYWVEGITKSRVPFLADITADQYGWPQVVILNLASARERYRPGNDDAVRLAVDEFVANLESRVRSECNPSDVPQSN</sequence>
<gene>
    <name evidence="1" type="ORF">G8N70_003102</name>
</gene>
<reference evidence="1" key="1">
    <citation type="journal article" date="2018" name="Genome Biol.">
        <title>SKESA: strategic k-mer extension for scrupulous assemblies.</title>
        <authorList>
            <person name="Souvorov A."/>
            <person name="Agarwala R."/>
            <person name="Lipman D.J."/>
        </authorList>
    </citation>
    <scope>NUCLEOTIDE SEQUENCE</scope>
    <source>
        <strain evidence="1">MA.CCC_P4</strain>
    </source>
</reference>
<organism evidence="1">
    <name type="scientific">Salmonella enterica</name>
    <name type="common">Salmonella choleraesuis</name>
    <dbReference type="NCBI Taxonomy" id="28901"/>
    <lineage>
        <taxon>Bacteria</taxon>
        <taxon>Pseudomonadati</taxon>
        <taxon>Pseudomonadota</taxon>
        <taxon>Gammaproteobacteria</taxon>
        <taxon>Enterobacterales</taxon>
        <taxon>Enterobacteriaceae</taxon>
        <taxon>Salmonella</taxon>
    </lineage>
</organism>
<dbReference type="EMBL" id="DAAUQJ010000006">
    <property type="protein sequence ID" value="HAF2412773.1"/>
    <property type="molecule type" value="Genomic_DNA"/>
</dbReference>
<reference evidence="1" key="2">
    <citation type="submission" date="2020-02" db="EMBL/GenBank/DDBJ databases">
        <authorList>
            <consortium name="NCBI Pathogen Detection Project"/>
        </authorList>
    </citation>
    <scope>NUCLEOTIDE SEQUENCE</scope>
    <source>
        <strain evidence="1">MA.CCC_P4</strain>
    </source>
</reference>
<proteinExistence type="predicted"/>
<evidence type="ECO:0000313" key="1">
    <source>
        <dbReference type="EMBL" id="HAF2412773.1"/>
    </source>
</evidence>